<name>A0ABR2EU48_9ROSI</name>
<evidence type="ECO:0000313" key="2">
    <source>
        <dbReference type="Proteomes" id="UP001472677"/>
    </source>
</evidence>
<keyword evidence="2" id="KW-1185">Reference proteome</keyword>
<organism evidence="1 2">
    <name type="scientific">Hibiscus sabdariffa</name>
    <name type="common">roselle</name>
    <dbReference type="NCBI Taxonomy" id="183260"/>
    <lineage>
        <taxon>Eukaryota</taxon>
        <taxon>Viridiplantae</taxon>
        <taxon>Streptophyta</taxon>
        <taxon>Embryophyta</taxon>
        <taxon>Tracheophyta</taxon>
        <taxon>Spermatophyta</taxon>
        <taxon>Magnoliopsida</taxon>
        <taxon>eudicotyledons</taxon>
        <taxon>Gunneridae</taxon>
        <taxon>Pentapetalae</taxon>
        <taxon>rosids</taxon>
        <taxon>malvids</taxon>
        <taxon>Malvales</taxon>
        <taxon>Malvaceae</taxon>
        <taxon>Malvoideae</taxon>
        <taxon>Hibiscus</taxon>
    </lineage>
</organism>
<proteinExistence type="predicted"/>
<gene>
    <name evidence="1" type="ORF">V6N12_058964</name>
</gene>
<comment type="caution">
    <text evidence="1">The sequence shown here is derived from an EMBL/GenBank/DDBJ whole genome shotgun (WGS) entry which is preliminary data.</text>
</comment>
<dbReference type="EMBL" id="JBBPBM010000010">
    <property type="protein sequence ID" value="KAK8565401.1"/>
    <property type="molecule type" value="Genomic_DNA"/>
</dbReference>
<sequence length="129" mass="14154">MLHPAAPSTPTAAGHPCVAPLCHDRLPYANLNHLPDRASEQPPCQVDCCNTMLLHSWELTPASLHTKDAKGQSLQLLPRPPMLHTAHSPTPAHPRTDPSPLIHNLHFSSPFTHSPFIPSQNHTTIIPYL</sequence>
<evidence type="ECO:0000313" key="1">
    <source>
        <dbReference type="EMBL" id="KAK8565401.1"/>
    </source>
</evidence>
<dbReference type="Proteomes" id="UP001472677">
    <property type="component" value="Unassembled WGS sequence"/>
</dbReference>
<protein>
    <submittedName>
        <fullName evidence="1">Uncharacterized protein</fullName>
    </submittedName>
</protein>
<accession>A0ABR2EU48</accession>
<reference evidence="1 2" key="1">
    <citation type="journal article" date="2024" name="G3 (Bethesda)">
        <title>Genome assembly of Hibiscus sabdariffa L. provides insights into metabolisms of medicinal natural products.</title>
        <authorList>
            <person name="Kim T."/>
        </authorList>
    </citation>
    <scope>NUCLEOTIDE SEQUENCE [LARGE SCALE GENOMIC DNA]</scope>
    <source>
        <strain evidence="1">TK-2024</strain>
        <tissue evidence="1">Old leaves</tissue>
    </source>
</reference>